<dbReference type="PANTHER" id="PTHR34989">
    <property type="entry name" value="PROTEIN HDED"/>
    <property type="match status" value="1"/>
</dbReference>
<reference evidence="2 3" key="1">
    <citation type="submission" date="2015-01" db="EMBL/GenBank/DDBJ databases">
        <title>Comparative genomics of the lactic acid bacteria isolated from the honey bee gut.</title>
        <authorList>
            <person name="Ellegaard K.M."/>
            <person name="Tamarit D."/>
            <person name="Javelind E."/>
            <person name="Olofsson T."/>
            <person name="Andersson S.G."/>
            <person name="Vasquez A."/>
        </authorList>
    </citation>
    <scope>NUCLEOTIDE SEQUENCE [LARGE SCALE GENOMIC DNA]</scope>
    <source>
        <strain evidence="2 3">Bin4</strain>
    </source>
</reference>
<dbReference type="InterPro" id="IPR052712">
    <property type="entry name" value="Acid_resist_chaperone_HdeD"/>
</dbReference>
<feature type="transmembrane region" description="Helical" evidence="1">
    <location>
        <begin position="69"/>
        <end position="90"/>
    </location>
</feature>
<sequence>MNRSTRKFDLFSLIIGLFSLYVGYLIVKHPLTGLLSIVVVIGIFSIIRGIYQLYFAYQVRRWFNRRTGWLIFSGIIDLLLGILFLFNLPIGLTTLIYILAFWFIIDGIAECSLASVYRLFGKSYYWLIIILAVLAIIAGVVLLFRPMLGALVIVIMAAVYFFMSGILEIVEAF</sequence>
<keyword evidence="1" id="KW-0472">Membrane</keyword>
<dbReference type="HOGENOM" id="CLU_091585_7_0_9"/>
<keyword evidence="3" id="KW-1185">Reference proteome</keyword>
<dbReference type="InterPro" id="IPR005325">
    <property type="entry name" value="DUF308_memb"/>
</dbReference>
<feature type="transmembrane region" description="Helical" evidence="1">
    <location>
        <begin position="7"/>
        <end position="27"/>
    </location>
</feature>
<accession>A0A0F4LT35</accession>
<feature type="transmembrane region" description="Helical" evidence="1">
    <location>
        <begin position="124"/>
        <end position="144"/>
    </location>
</feature>
<dbReference type="PATRIC" id="fig|1218492.5.peg.1472"/>
<organism evidence="2 3">
    <name type="scientific">Bombilactobacillus mellifer</name>
    <dbReference type="NCBI Taxonomy" id="1218492"/>
    <lineage>
        <taxon>Bacteria</taxon>
        <taxon>Bacillati</taxon>
        <taxon>Bacillota</taxon>
        <taxon>Bacilli</taxon>
        <taxon>Lactobacillales</taxon>
        <taxon>Lactobacillaceae</taxon>
        <taxon>Bombilactobacillus</taxon>
    </lineage>
</organism>
<feature type="transmembrane region" description="Helical" evidence="1">
    <location>
        <begin position="150"/>
        <end position="170"/>
    </location>
</feature>
<dbReference type="OrthoDB" id="2325981at2"/>
<dbReference type="AlphaFoldDB" id="A0A0F4LT35"/>
<keyword evidence="1" id="KW-0812">Transmembrane</keyword>
<name>A0A0F4LT35_9LACO</name>
<feature type="transmembrane region" description="Helical" evidence="1">
    <location>
        <begin position="33"/>
        <end position="57"/>
    </location>
</feature>
<dbReference type="STRING" id="1218492.JG30_14200"/>
<gene>
    <name evidence="2" type="ORF">JG30_14200</name>
</gene>
<keyword evidence="1" id="KW-1133">Transmembrane helix</keyword>
<feature type="transmembrane region" description="Helical" evidence="1">
    <location>
        <begin position="96"/>
        <end position="117"/>
    </location>
</feature>
<protein>
    <submittedName>
        <fullName evidence="2">Putative membrane protein</fullName>
    </submittedName>
</protein>
<dbReference type="GO" id="GO:0005886">
    <property type="term" value="C:plasma membrane"/>
    <property type="evidence" value="ECO:0007669"/>
    <property type="project" value="TreeGrafter"/>
</dbReference>
<dbReference type="EMBL" id="JXJQ01000010">
    <property type="protein sequence ID" value="KJY60731.1"/>
    <property type="molecule type" value="Genomic_DNA"/>
</dbReference>
<evidence type="ECO:0000256" key="1">
    <source>
        <dbReference type="SAM" id="Phobius"/>
    </source>
</evidence>
<dbReference type="PANTHER" id="PTHR34989:SF1">
    <property type="entry name" value="PROTEIN HDED"/>
    <property type="match status" value="1"/>
</dbReference>
<proteinExistence type="predicted"/>
<evidence type="ECO:0000313" key="2">
    <source>
        <dbReference type="EMBL" id="KJY60731.1"/>
    </source>
</evidence>
<dbReference type="Pfam" id="PF03729">
    <property type="entry name" value="DUF308"/>
    <property type="match status" value="2"/>
</dbReference>
<comment type="caution">
    <text evidence="2">The sequence shown here is derived from an EMBL/GenBank/DDBJ whole genome shotgun (WGS) entry which is preliminary data.</text>
</comment>
<evidence type="ECO:0000313" key="3">
    <source>
        <dbReference type="Proteomes" id="UP000033558"/>
    </source>
</evidence>
<dbReference type="Proteomes" id="UP000033558">
    <property type="component" value="Unassembled WGS sequence"/>
</dbReference>
<dbReference type="RefSeq" id="WP_046317523.1">
    <property type="nucleotide sequence ID" value="NZ_JAMBJK010000002.1"/>
</dbReference>